<feature type="compositionally biased region" description="Low complexity" evidence="1">
    <location>
        <begin position="118"/>
        <end position="135"/>
    </location>
</feature>
<protein>
    <submittedName>
        <fullName evidence="2">Uncharacterized protein</fullName>
    </submittedName>
</protein>
<dbReference type="EnsemblProtists" id="Phyra78763">
    <property type="protein sequence ID" value="Phyra78763"/>
    <property type="gene ID" value="Phyra78763"/>
</dbReference>
<dbReference type="EMBL" id="DS566031">
    <property type="status" value="NOT_ANNOTATED_CDS"/>
    <property type="molecule type" value="Genomic_DNA"/>
</dbReference>
<feature type="compositionally biased region" description="Basic and acidic residues" evidence="1">
    <location>
        <begin position="200"/>
        <end position="221"/>
    </location>
</feature>
<evidence type="ECO:0000313" key="2">
    <source>
        <dbReference type="EnsemblProtists" id="Phyra78763"/>
    </source>
</evidence>
<keyword evidence="3" id="KW-1185">Reference proteome</keyword>
<dbReference type="HOGENOM" id="CLU_1252831_0_0_1"/>
<dbReference type="AlphaFoldDB" id="H3GPV1"/>
<feature type="compositionally biased region" description="Basic and acidic residues" evidence="1">
    <location>
        <begin position="139"/>
        <end position="163"/>
    </location>
</feature>
<reference evidence="3" key="1">
    <citation type="journal article" date="2006" name="Science">
        <title>Phytophthora genome sequences uncover evolutionary origins and mechanisms of pathogenesis.</title>
        <authorList>
            <person name="Tyler B.M."/>
            <person name="Tripathy S."/>
            <person name="Zhang X."/>
            <person name="Dehal P."/>
            <person name="Jiang R.H."/>
            <person name="Aerts A."/>
            <person name="Arredondo F.D."/>
            <person name="Baxter L."/>
            <person name="Bensasson D."/>
            <person name="Beynon J.L."/>
            <person name="Chapman J."/>
            <person name="Damasceno C.M."/>
            <person name="Dorrance A.E."/>
            <person name="Dou D."/>
            <person name="Dickerman A.W."/>
            <person name="Dubchak I.L."/>
            <person name="Garbelotto M."/>
            <person name="Gijzen M."/>
            <person name="Gordon S.G."/>
            <person name="Govers F."/>
            <person name="Grunwald N.J."/>
            <person name="Huang W."/>
            <person name="Ivors K.L."/>
            <person name="Jones R.W."/>
            <person name="Kamoun S."/>
            <person name="Krampis K."/>
            <person name="Lamour K.H."/>
            <person name="Lee M.K."/>
            <person name="McDonald W.H."/>
            <person name="Medina M."/>
            <person name="Meijer H.J."/>
            <person name="Nordberg E.K."/>
            <person name="Maclean D.J."/>
            <person name="Ospina-Giraldo M.D."/>
            <person name="Morris P.F."/>
            <person name="Phuntumart V."/>
            <person name="Putnam N.H."/>
            <person name="Rash S."/>
            <person name="Rose J.K."/>
            <person name="Sakihama Y."/>
            <person name="Salamov A.A."/>
            <person name="Savidor A."/>
            <person name="Scheuring C.F."/>
            <person name="Smith B.M."/>
            <person name="Sobral B.W."/>
            <person name="Terry A."/>
            <person name="Torto-Alalibo T.A."/>
            <person name="Win J."/>
            <person name="Xu Z."/>
            <person name="Zhang H."/>
            <person name="Grigoriev I.V."/>
            <person name="Rokhsar D.S."/>
            <person name="Boore J.L."/>
        </authorList>
    </citation>
    <scope>NUCLEOTIDE SEQUENCE [LARGE SCALE GENOMIC DNA]</scope>
    <source>
        <strain evidence="3">Pr102</strain>
    </source>
</reference>
<feature type="compositionally biased region" description="Basic residues" evidence="1">
    <location>
        <begin position="58"/>
        <end position="73"/>
    </location>
</feature>
<feature type="region of interest" description="Disordered" evidence="1">
    <location>
        <begin position="1"/>
        <end position="221"/>
    </location>
</feature>
<dbReference type="VEuPathDB" id="FungiDB:KRP23_12127"/>
<dbReference type="VEuPathDB" id="FungiDB:KRP22_9088"/>
<organism evidence="2 3">
    <name type="scientific">Phytophthora ramorum</name>
    <name type="common">Sudden oak death agent</name>
    <dbReference type="NCBI Taxonomy" id="164328"/>
    <lineage>
        <taxon>Eukaryota</taxon>
        <taxon>Sar</taxon>
        <taxon>Stramenopiles</taxon>
        <taxon>Oomycota</taxon>
        <taxon>Peronosporomycetes</taxon>
        <taxon>Peronosporales</taxon>
        <taxon>Peronosporaceae</taxon>
        <taxon>Phytophthora</taxon>
    </lineage>
</organism>
<dbReference type="InParanoid" id="H3GPV1"/>
<sequence length="221" mass="25433">MEGRLLRSKIKVDPGPNYMHATLGIERDRDSDDDFVPDEENGTEEEDQVALVREKPTSGRKGRKEKGKNKKPGKGPTRKDSSTKSNSTRNNKRSFLSREDRASRKKSKKSQQTKIFESEVQQPEVQESEVQQPEMQESETQHSEEKVSDGPQQEIKKMKKSDENACENSETVVIVNDTDREEYNPRHRSSKLLEELATMGEKREDRERCRSISSKHNQELG</sequence>
<name>H3GPV1_PHYRM</name>
<reference evidence="2" key="2">
    <citation type="submission" date="2015-06" db="UniProtKB">
        <authorList>
            <consortium name="EnsemblProtists"/>
        </authorList>
    </citation>
    <scope>IDENTIFICATION</scope>
    <source>
        <strain evidence="2">Pr102</strain>
    </source>
</reference>
<evidence type="ECO:0000256" key="1">
    <source>
        <dbReference type="SAM" id="MobiDB-lite"/>
    </source>
</evidence>
<evidence type="ECO:0000313" key="3">
    <source>
        <dbReference type="Proteomes" id="UP000005238"/>
    </source>
</evidence>
<proteinExistence type="predicted"/>
<dbReference type="Proteomes" id="UP000005238">
    <property type="component" value="Unassembled WGS sequence"/>
</dbReference>
<feature type="compositionally biased region" description="Acidic residues" evidence="1">
    <location>
        <begin position="31"/>
        <end position="48"/>
    </location>
</feature>
<accession>H3GPV1</accession>